<dbReference type="Gene3D" id="3.40.50.410">
    <property type="entry name" value="von Willebrand factor, type A domain"/>
    <property type="match status" value="1"/>
</dbReference>
<keyword evidence="5 14" id="KW-0479">Metal-binding</keyword>
<name>A0A7S2RKY7_9STRA</name>
<evidence type="ECO:0000256" key="4">
    <source>
        <dbReference type="ARBA" id="ARBA00022448"/>
    </source>
</evidence>
<dbReference type="AlphaFoldDB" id="A0A7S2RKY7"/>
<dbReference type="Pfam" id="PF00626">
    <property type="entry name" value="Gelsolin"/>
    <property type="match status" value="1"/>
</dbReference>
<reference evidence="21" key="1">
    <citation type="submission" date="2021-01" db="EMBL/GenBank/DDBJ databases">
        <authorList>
            <person name="Corre E."/>
            <person name="Pelletier E."/>
            <person name="Niang G."/>
            <person name="Scheremetjew M."/>
            <person name="Finn R."/>
            <person name="Kale V."/>
            <person name="Holt S."/>
            <person name="Cochrane G."/>
            <person name="Meng A."/>
            <person name="Brown T."/>
            <person name="Cohen L."/>
        </authorList>
    </citation>
    <scope>NUCLEOTIDE SEQUENCE</scope>
    <source>
        <strain evidence="21">NY070348D</strain>
    </source>
</reference>
<keyword evidence="10" id="KW-0333">Golgi apparatus</keyword>
<feature type="compositionally biased region" description="Low complexity" evidence="15">
    <location>
        <begin position="8"/>
        <end position="67"/>
    </location>
</feature>
<evidence type="ECO:0000256" key="5">
    <source>
        <dbReference type="ARBA" id="ARBA00022723"/>
    </source>
</evidence>
<evidence type="ECO:0000256" key="9">
    <source>
        <dbReference type="ARBA" id="ARBA00022927"/>
    </source>
</evidence>
<feature type="domain" description="Sec23/Sec24 trunk" evidence="18">
    <location>
        <begin position="190"/>
        <end position="449"/>
    </location>
</feature>
<dbReference type="InterPro" id="IPR007123">
    <property type="entry name" value="Gelsolin-like_dom"/>
</dbReference>
<feature type="domain" description="Zinc finger Sec23/Sec24-type" evidence="17">
    <location>
        <begin position="119"/>
        <end position="159"/>
    </location>
</feature>
<dbReference type="InterPro" id="IPR036174">
    <property type="entry name" value="Znf_Sec23_Sec24_sf"/>
</dbReference>
<evidence type="ECO:0000256" key="15">
    <source>
        <dbReference type="SAM" id="MobiDB-lite"/>
    </source>
</evidence>
<evidence type="ECO:0000259" key="18">
    <source>
        <dbReference type="Pfam" id="PF04811"/>
    </source>
</evidence>
<keyword evidence="8 14" id="KW-0931">ER-Golgi transport</keyword>
<dbReference type="InterPro" id="IPR036175">
    <property type="entry name" value="Sec23/24_helical_dom_sf"/>
</dbReference>
<evidence type="ECO:0000259" key="17">
    <source>
        <dbReference type="Pfam" id="PF04810"/>
    </source>
</evidence>
<dbReference type="SUPFAM" id="SSF53300">
    <property type="entry name" value="vWA-like"/>
    <property type="match status" value="1"/>
</dbReference>
<evidence type="ECO:0000256" key="8">
    <source>
        <dbReference type="ARBA" id="ARBA00022892"/>
    </source>
</evidence>
<organism evidence="21">
    <name type="scientific">Mucochytrium quahogii</name>
    <dbReference type="NCBI Taxonomy" id="96639"/>
    <lineage>
        <taxon>Eukaryota</taxon>
        <taxon>Sar</taxon>
        <taxon>Stramenopiles</taxon>
        <taxon>Bigyra</taxon>
        <taxon>Labyrinthulomycetes</taxon>
        <taxon>Thraustochytrida</taxon>
        <taxon>Thraustochytriidae</taxon>
        <taxon>Mucochytrium</taxon>
    </lineage>
</organism>
<evidence type="ECO:0000256" key="2">
    <source>
        <dbReference type="ARBA" id="ARBA00009210"/>
    </source>
</evidence>
<keyword evidence="6 14" id="KW-0256">Endoplasmic reticulum</keyword>
<evidence type="ECO:0000259" key="16">
    <source>
        <dbReference type="Pfam" id="PF00626"/>
    </source>
</evidence>
<feature type="domain" description="Sec23/Sec24 beta-sandwich" evidence="20">
    <location>
        <begin position="467"/>
        <end position="568"/>
    </location>
</feature>
<feature type="domain" description="Gelsolin-like" evidence="16">
    <location>
        <begin position="698"/>
        <end position="784"/>
    </location>
</feature>
<dbReference type="Gene3D" id="2.60.40.1670">
    <property type="entry name" value="beta-sandwich domain of Sec23/24"/>
    <property type="match status" value="1"/>
</dbReference>
<accession>A0A7S2RKY7</accession>
<keyword evidence="4 14" id="KW-0813">Transport</keyword>
<dbReference type="SUPFAM" id="SSF82919">
    <property type="entry name" value="Zn-finger domain of Sec23/24"/>
    <property type="match status" value="1"/>
</dbReference>
<gene>
    <name evidence="21" type="ORF">QSP1433_LOCUS4463</name>
</gene>
<dbReference type="InterPro" id="IPR006900">
    <property type="entry name" value="Sec23/24_helical_dom"/>
</dbReference>
<sequence length="824" mass="92722">MYQQPAPGGQQMNAQYGGQQYNGQPGQQQYGGQQYQQPQQQQQQYQQQQQKQPAPVEQYQQQQQQGYDFQAEEDRNGVRFSWNEWPNSKIDAERAVVPLGCLYTPLKQIEEMPILQYEPIRCKNQNCQAVLNPWCQVDIRSKLWTCPFCLTRNSFPAHYADNITDVNLPAELIPQYTTIEYQLPNREAGPPVFLFVVDIAVSEQELEELKDSLLQSLSILPENALIGLITFGSMVNVHELGFSEASRSYVFRGKKDIPSDRIHALLGLPVNRQQQQGAGPNAPGAERFLLPVSDCLVVLDQILSDLTRDPWPVKQEQRAQRCTGVALGVAVGVLEKLCMRRGARIMMFVGGPATVGPGAVAKIGLEQVMRSHTDLQKGRADLFEDAQKYYNSLAKRCVESCHVIDIFACCLDQVGLLEMKNCVDQTGGLVVLADTFKQSVFKESFRRVFTRFPEDSNPEDKGHLMMGFAGTLECVTSREYRVRGAIGPCSSLNKKSPSVSDTVVGQGGTYAWRMGGIDPGTTIALYFEVTQEQEQQQSHGPKRRHLQLITTYQHSSGKYRLRVTTVGGTWQSGPNVAVIGKSFDQEAAAVLMARAAVHRTDTEETTDILRWLDRSLIRLCARFADYRKDDPSSFRLPMEFSIYPQFMFHLRRSPFLQLFNSSPDESAYHRMILTSNNTSNSLVMIQPALLSYSFTGPPTPVLLDITSVKVDTILLLDTFFTVVVFHGETIATWRDAGYQEQAEYANFKSLLQAPKDDAQAVMESRFPFPRYITADQYKSQSRFLMAKVNPPDPGRDPASSQLIFTDDVSLKVFMEHLVKLAVES</sequence>
<dbReference type="GO" id="GO:0070971">
    <property type="term" value="C:endoplasmic reticulum exit site"/>
    <property type="evidence" value="ECO:0007669"/>
    <property type="project" value="TreeGrafter"/>
</dbReference>
<evidence type="ECO:0000256" key="7">
    <source>
        <dbReference type="ARBA" id="ARBA00022833"/>
    </source>
</evidence>
<dbReference type="SUPFAM" id="SSF81811">
    <property type="entry name" value="Helical domain of Sec23/24"/>
    <property type="match status" value="1"/>
</dbReference>
<dbReference type="FunFam" id="2.30.30.380:FF:000001">
    <property type="entry name" value="Protein transport protein SEC23"/>
    <property type="match status" value="1"/>
</dbReference>
<evidence type="ECO:0000259" key="19">
    <source>
        <dbReference type="Pfam" id="PF04815"/>
    </source>
</evidence>
<dbReference type="FunFam" id="3.40.20.10:FF:000041">
    <property type="entry name" value="Protein transport protein SEC23"/>
    <property type="match status" value="1"/>
</dbReference>
<dbReference type="FunFam" id="1.20.120.730:FF:000005">
    <property type="entry name" value="Protein transport protein SEC23"/>
    <property type="match status" value="1"/>
</dbReference>
<comment type="function">
    <text evidence="13 14">Component of the coat protein complex II (COPII) which promotes the formation of transport vesicles from the endoplasmic reticulum (ER). The coat has two main functions, the physical deformation of the endoplasmic reticulum membrane into vesicles and the selection of cargo molecules.</text>
</comment>
<dbReference type="Gene3D" id="2.30.30.380">
    <property type="entry name" value="Zn-finger domain of Sec23/24"/>
    <property type="match status" value="1"/>
</dbReference>
<dbReference type="GO" id="GO:0030127">
    <property type="term" value="C:COPII vesicle coat"/>
    <property type="evidence" value="ECO:0007669"/>
    <property type="project" value="InterPro"/>
</dbReference>
<evidence type="ECO:0000256" key="6">
    <source>
        <dbReference type="ARBA" id="ARBA00022824"/>
    </source>
</evidence>
<dbReference type="InterPro" id="IPR036465">
    <property type="entry name" value="vWFA_dom_sf"/>
</dbReference>
<evidence type="ECO:0000256" key="10">
    <source>
        <dbReference type="ARBA" id="ARBA00023034"/>
    </source>
</evidence>
<dbReference type="InterPro" id="IPR037364">
    <property type="entry name" value="Sec23"/>
</dbReference>
<keyword evidence="9 14" id="KW-0653">Protein transport</keyword>
<dbReference type="Pfam" id="PF04810">
    <property type="entry name" value="zf-Sec23_Sec24"/>
    <property type="match status" value="1"/>
</dbReference>
<evidence type="ECO:0000256" key="12">
    <source>
        <dbReference type="ARBA" id="ARBA00023329"/>
    </source>
</evidence>
<dbReference type="GO" id="GO:0006886">
    <property type="term" value="P:intracellular protein transport"/>
    <property type="evidence" value="ECO:0007669"/>
    <property type="project" value="InterPro"/>
</dbReference>
<dbReference type="Pfam" id="PF08033">
    <property type="entry name" value="Sec23_BS"/>
    <property type="match status" value="1"/>
</dbReference>
<dbReference type="GO" id="GO:0008270">
    <property type="term" value="F:zinc ion binding"/>
    <property type="evidence" value="ECO:0007669"/>
    <property type="project" value="InterPro"/>
</dbReference>
<protein>
    <recommendedName>
        <fullName evidence="3 14">Protein transport protein SEC23</fullName>
    </recommendedName>
</protein>
<keyword evidence="7 14" id="KW-0862">Zinc</keyword>
<dbReference type="GO" id="GO:0005096">
    <property type="term" value="F:GTPase activator activity"/>
    <property type="evidence" value="ECO:0007669"/>
    <property type="project" value="TreeGrafter"/>
</dbReference>
<evidence type="ECO:0000256" key="11">
    <source>
        <dbReference type="ARBA" id="ARBA00023136"/>
    </source>
</evidence>
<dbReference type="InterPro" id="IPR012990">
    <property type="entry name" value="Beta-sandwich_Sec23_24"/>
</dbReference>
<evidence type="ECO:0000259" key="20">
    <source>
        <dbReference type="Pfam" id="PF08033"/>
    </source>
</evidence>
<evidence type="ECO:0000313" key="21">
    <source>
        <dbReference type="EMBL" id="CAD9673819.1"/>
    </source>
</evidence>
<dbReference type="SUPFAM" id="SSF81995">
    <property type="entry name" value="beta-sandwich domain of Sec23/24"/>
    <property type="match status" value="1"/>
</dbReference>
<evidence type="ECO:0000256" key="13">
    <source>
        <dbReference type="ARBA" id="ARBA00025471"/>
    </source>
</evidence>
<feature type="region of interest" description="Disordered" evidence="15">
    <location>
        <begin position="1"/>
        <end position="69"/>
    </location>
</feature>
<dbReference type="InterPro" id="IPR006896">
    <property type="entry name" value="Sec23/24_trunk_dom"/>
</dbReference>
<evidence type="ECO:0000256" key="3">
    <source>
        <dbReference type="ARBA" id="ARBA00021212"/>
    </source>
</evidence>
<evidence type="ECO:0000256" key="1">
    <source>
        <dbReference type="ARBA" id="ARBA00004255"/>
    </source>
</evidence>
<dbReference type="Pfam" id="PF04815">
    <property type="entry name" value="Sec23_helical"/>
    <property type="match status" value="1"/>
</dbReference>
<dbReference type="PANTHER" id="PTHR11141">
    <property type="entry name" value="PROTEIN TRANSPORT PROTEIN SEC23"/>
    <property type="match status" value="1"/>
</dbReference>
<keyword evidence="11 14" id="KW-0472">Membrane</keyword>
<dbReference type="GO" id="GO:0090110">
    <property type="term" value="P:COPII-coated vesicle cargo loading"/>
    <property type="evidence" value="ECO:0007669"/>
    <property type="project" value="TreeGrafter"/>
</dbReference>
<dbReference type="GO" id="GO:0005789">
    <property type="term" value="C:endoplasmic reticulum membrane"/>
    <property type="evidence" value="ECO:0007669"/>
    <property type="project" value="UniProtKB-SubCell"/>
</dbReference>
<keyword evidence="12 14" id="KW-0968">Cytoplasmic vesicle</keyword>
<dbReference type="EMBL" id="HBHK01007296">
    <property type="protein sequence ID" value="CAD9673819.1"/>
    <property type="molecule type" value="Transcribed_RNA"/>
</dbReference>
<dbReference type="PANTHER" id="PTHR11141:SF0">
    <property type="entry name" value="PROTEIN TRANSPORT PROTEIN SEC23"/>
    <property type="match status" value="1"/>
</dbReference>
<keyword evidence="14" id="KW-0963">Cytoplasm</keyword>
<dbReference type="Gene3D" id="1.20.120.730">
    <property type="entry name" value="Sec23/Sec24 helical domain"/>
    <property type="match status" value="1"/>
</dbReference>
<dbReference type="FunFam" id="3.40.50.410:FF:000008">
    <property type="entry name" value="Protein transport protein SEC23"/>
    <property type="match status" value="1"/>
</dbReference>
<proteinExistence type="inferred from homology"/>
<dbReference type="InterPro" id="IPR029006">
    <property type="entry name" value="ADF-H/Gelsolin-like_dom_sf"/>
</dbReference>
<evidence type="ECO:0000256" key="14">
    <source>
        <dbReference type="RuleBase" id="RU365030"/>
    </source>
</evidence>
<dbReference type="SUPFAM" id="SSF82754">
    <property type="entry name" value="C-terminal, gelsolin-like domain of Sec23/24"/>
    <property type="match status" value="1"/>
</dbReference>
<dbReference type="InterPro" id="IPR036180">
    <property type="entry name" value="Gelsolin-like_dom_sf"/>
</dbReference>
<dbReference type="GO" id="GO:0000139">
    <property type="term" value="C:Golgi membrane"/>
    <property type="evidence" value="ECO:0007669"/>
    <property type="project" value="UniProtKB-SubCell"/>
</dbReference>
<comment type="subcellular location">
    <subcellularLocation>
        <location evidence="14">Cytoplasmic vesicle</location>
        <location evidence="14">COPII-coated vesicle membrane</location>
        <topology evidence="14">Peripheral membrane protein</topology>
        <orientation evidence="14">Cytoplasmic side</orientation>
    </subcellularLocation>
    <subcellularLocation>
        <location evidence="14">Endoplasmic reticulum membrane</location>
        <topology evidence="14">Peripheral membrane protein</topology>
        <orientation evidence="14">Cytoplasmic side</orientation>
    </subcellularLocation>
    <subcellularLocation>
        <location evidence="1">Golgi apparatus membrane</location>
        <topology evidence="1">Peripheral membrane protein</topology>
        <orientation evidence="1">Cytoplasmic side</orientation>
    </subcellularLocation>
</comment>
<dbReference type="InterPro" id="IPR006895">
    <property type="entry name" value="Znf_Sec23_Sec24"/>
</dbReference>
<dbReference type="Pfam" id="PF04811">
    <property type="entry name" value="Sec23_trunk"/>
    <property type="match status" value="1"/>
</dbReference>
<dbReference type="Gene3D" id="3.40.20.10">
    <property type="entry name" value="Severin"/>
    <property type="match status" value="1"/>
</dbReference>
<feature type="domain" description="Sec23/Sec24 helical" evidence="19">
    <location>
        <begin position="584"/>
        <end position="682"/>
    </location>
</feature>
<comment type="similarity">
    <text evidence="2 14">Belongs to the SEC23/SEC24 family. SEC23 subfamily.</text>
</comment>